<evidence type="ECO:0000313" key="1">
    <source>
        <dbReference type="EMBL" id="KAJ8664496.1"/>
    </source>
</evidence>
<reference evidence="1" key="1">
    <citation type="submission" date="2023-04" db="EMBL/GenBank/DDBJ databases">
        <title>A chromosome-level genome assembly of the parasitoid wasp Eretmocerus hayati.</title>
        <authorList>
            <person name="Zhong Y."/>
            <person name="Liu S."/>
            <person name="Liu Y."/>
        </authorList>
    </citation>
    <scope>NUCLEOTIDE SEQUENCE</scope>
    <source>
        <strain evidence="1">ZJU_SS_LIU_2023</strain>
    </source>
</reference>
<accession>A0ACC2N199</accession>
<gene>
    <name evidence="1" type="ORF">QAD02_006158</name>
</gene>
<evidence type="ECO:0000313" key="2">
    <source>
        <dbReference type="Proteomes" id="UP001239111"/>
    </source>
</evidence>
<sequence>MEELLNVEEENQFSCEHWRLPHRILENDGPNGTSNHCSSERYLKIEKSRARQEKWSHHCEYFGKLLDQNVKVIAMYLSEFPVSFLRNCRQHNLVQYHGITGQNAHKSSELILTVSETSINTRDLHQFSENLQLADASSSYYFSDVFHSYSKSENDVFDFRPQSFSLEWANNIQYGTITTKSKNKADHYPDKYSKHEYILILIRLASNNSTQIINGKMTEYNEDTKAEKRNLFRFPKITSVYIVIATRKSSKISYRSNDKFFSRCMFRGRIQPLNNQSENSKTEYVLTNGSHVIDKNTTQMQHFTKLNDEHLISFNYIQVNKTNDSSDRDVKFQHRFTVNLRINLPSAIRIRPFLQHHLETDKSLTKYDNPPNSVISNNVNGIVKVIKFLLCNTYNSIPDVVIAELKILVTSLPTDGDYMNLMKKSKRTWFKLVKILLKHSVNVNLIDDEGNSLLHYLSFEKFWPDKSEMDRLAQKLIKAGAKVDKKNKFGLTPLHCAVIGGYKKIVDVLLKYGANVNSITNENFFTPIHFAAMNSYLIDRDFPIIDSLIKNRANLEARTNDGKTVLHQLITKKIMYSEFVQDENPWQVYFLIKYFLNIGCNVNAKNVKGQTPLHLACELDCEKTVYELLQHGADVNAEDYSGQPPLLYRKEEWTASRNILALHVIKLLSAGFDVSKKNKIECSRLAETHKYLLEVTEFAVQKRAREKNFDRFRRKHFAIGNRIDIA</sequence>
<organism evidence="1 2">
    <name type="scientific">Eretmocerus hayati</name>
    <dbReference type="NCBI Taxonomy" id="131215"/>
    <lineage>
        <taxon>Eukaryota</taxon>
        <taxon>Metazoa</taxon>
        <taxon>Ecdysozoa</taxon>
        <taxon>Arthropoda</taxon>
        <taxon>Hexapoda</taxon>
        <taxon>Insecta</taxon>
        <taxon>Pterygota</taxon>
        <taxon>Neoptera</taxon>
        <taxon>Endopterygota</taxon>
        <taxon>Hymenoptera</taxon>
        <taxon>Apocrita</taxon>
        <taxon>Proctotrupomorpha</taxon>
        <taxon>Chalcidoidea</taxon>
        <taxon>Aphelinidae</taxon>
        <taxon>Aphelininae</taxon>
        <taxon>Eretmocerus</taxon>
    </lineage>
</organism>
<proteinExistence type="predicted"/>
<protein>
    <submittedName>
        <fullName evidence="1">Uncharacterized protein</fullName>
    </submittedName>
</protein>
<keyword evidence="2" id="KW-1185">Reference proteome</keyword>
<name>A0ACC2N199_9HYME</name>
<dbReference type="EMBL" id="CM056744">
    <property type="protein sequence ID" value="KAJ8664496.1"/>
    <property type="molecule type" value="Genomic_DNA"/>
</dbReference>
<dbReference type="Proteomes" id="UP001239111">
    <property type="component" value="Chromosome 4"/>
</dbReference>
<comment type="caution">
    <text evidence="1">The sequence shown here is derived from an EMBL/GenBank/DDBJ whole genome shotgun (WGS) entry which is preliminary data.</text>
</comment>